<organism evidence="5 6">
    <name type="scientific">Paenibacillus validus</name>
    <dbReference type="NCBI Taxonomy" id="44253"/>
    <lineage>
        <taxon>Bacteria</taxon>
        <taxon>Bacillati</taxon>
        <taxon>Bacillota</taxon>
        <taxon>Bacilli</taxon>
        <taxon>Bacillales</taxon>
        <taxon>Paenibacillaceae</taxon>
        <taxon>Paenibacillus</taxon>
    </lineage>
</organism>
<evidence type="ECO:0000256" key="2">
    <source>
        <dbReference type="ARBA" id="ARBA00023027"/>
    </source>
</evidence>
<dbReference type="PANTHER" id="PTHR43491:SF1">
    <property type="entry name" value="UDP-N-ACETYL-D-MANNOSAMINE DEHYDROGENASE"/>
    <property type="match status" value="1"/>
</dbReference>
<name>A0A7X3CRQ9_9BACL</name>
<evidence type="ECO:0000313" key="6">
    <source>
        <dbReference type="Proteomes" id="UP000450917"/>
    </source>
</evidence>
<dbReference type="Proteomes" id="UP000450917">
    <property type="component" value="Unassembled WGS sequence"/>
</dbReference>
<dbReference type="InterPro" id="IPR001732">
    <property type="entry name" value="UDP-Glc/GDP-Man_DH_N"/>
</dbReference>
<dbReference type="GO" id="GO:0016616">
    <property type="term" value="F:oxidoreductase activity, acting on the CH-OH group of donors, NAD or NADP as acceptor"/>
    <property type="evidence" value="ECO:0007669"/>
    <property type="project" value="InterPro"/>
</dbReference>
<dbReference type="SUPFAM" id="SSF51735">
    <property type="entry name" value="NAD(P)-binding Rossmann-fold domains"/>
    <property type="match status" value="1"/>
</dbReference>
<reference evidence="5 6" key="1">
    <citation type="submission" date="2019-11" db="EMBL/GenBank/DDBJ databases">
        <title>Draft genome sequences of five Paenibacillus species of dairy origin.</title>
        <authorList>
            <person name="Olajide A.M."/>
            <person name="Chen S."/>
            <person name="Lapointe G."/>
        </authorList>
    </citation>
    <scope>NUCLEOTIDE SEQUENCE [LARGE SCALE GENOMIC DNA]</scope>
    <source>
        <strain evidence="5 6">2CS3</strain>
    </source>
</reference>
<evidence type="ECO:0000259" key="4">
    <source>
        <dbReference type="SMART" id="SM00984"/>
    </source>
</evidence>
<dbReference type="InterPro" id="IPR014027">
    <property type="entry name" value="UDP-Glc/GDP-Man_DH_C"/>
</dbReference>
<dbReference type="AlphaFoldDB" id="A0A7X3CRQ9"/>
<dbReference type="GO" id="GO:0051287">
    <property type="term" value="F:NAD binding"/>
    <property type="evidence" value="ECO:0007669"/>
    <property type="project" value="InterPro"/>
</dbReference>
<evidence type="ECO:0000256" key="3">
    <source>
        <dbReference type="PIRNR" id="PIRNR000124"/>
    </source>
</evidence>
<accession>A0A7X3CRQ9</accession>
<dbReference type="InterPro" id="IPR017476">
    <property type="entry name" value="UDP-Glc/GDP-Man"/>
</dbReference>
<keyword evidence="1" id="KW-0560">Oxidoreductase</keyword>
<gene>
    <name evidence="5" type="ORF">GNP93_09965</name>
</gene>
<dbReference type="SUPFAM" id="SSF52413">
    <property type="entry name" value="UDP-glucose/GDP-mannose dehydrogenase C-terminal domain"/>
    <property type="match status" value="1"/>
</dbReference>
<dbReference type="SUPFAM" id="SSF48179">
    <property type="entry name" value="6-phosphogluconate dehydrogenase C-terminal domain-like"/>
    <property type="match status" value="1"/>
</dbReference>
<dbReference type="InterPro" id="IPR036291">
    <property type="entry name" value="NAD(P)-bd_dom_sf"/>
</dbReference>
<comment type="similarity">
    <text evidence="3">Belongs to the UDP-glucose/GDP-mannose dehydrogenase family.</text>
</comment>
<dbReference type="SMART" id="SM00984">
    <property type="entry name" value="UDPG_MGDP_dh_C"/>
    <property type="match status" value="1"/>
</dbReference>
<dbReference type="InterPro" id="IPR028359">
    <property type="entry name" value="UDP_ManNAc/GlcNAc_DH"/>
</dbReference>
<dbReference type="Pfam" id="PF03720">
    <property type="entry name" value="UDPG_MGDP_dh_C"/>
    <property type="match status" value="1"/>
</dbReference>
<evidence type="ECO:0000256" key="1">
    <source>
        <dbReference type="ARBA" id="ARBA00023002"/>
    </source>
</evidence>
<dbReference type="PIRSF" id="PIRSF500136">
    <property type="entry name" value="UDP_ManNAc_DH"/>
    <property type="match status" value="1"/>
</dbReference>
<dbReference type="PIRSF" id="PIRSF000124">
    <property type="entry name" value="UDPglc_GDPman_dh"/>
    <property type="match status" value="1"/>
</dbReference>
<dbReference type="Pfam" id="PF00984">
    <property type="entry name" value="UDPG_MGDP_dh"/>
    <property type="match status" value="1"/>
</dbReference>
<keyword evidence="2" id="KW-0520">NAD</keyword>
<dbReference type="GO" id="GO:0016628">
    <property type="term" value="F:oxidoreductase activity, acting on the CH-CH group of donors, NAD or NADP as acceptor"/>
    <property type="evidence" value="ECO:0007669"/>
    <property type="project" value="InterPro"/>
</dbReference>
<dbReference type="Pfam" id="PF03721">
    <property type="entry name" value="UDPG_MGDP_dh_N"/>
    <property type="match status" value="1"/>
</dbReference>
<comment type="caution">
    <text evidence="5">The sequence shown here is derived from an EMBL/GenBank/DDBJ whole genome shotgun (WGS) entry which is preliminary data.</text>
</comment>
<keyword evidence="6" id="KW-1185">Reference proteome</keyword>
<dbReference type="InterPro" id="IPR014026">
    <property type="entry name" value="UDP-Glc/GDP-Man_DH_dimer"/>
</dbReference>
<dbReference type="PANTHER" id="PTHR43491">
    <property type="entry name" value="UDP-N-ACETYL-D-MANNOSAMINE DEHYDROGENASE"/>
    <property type="match status" value="1"/>
</dbReference>
<dbReference type="InterPro" id="IPR008927">
    <property type="entry name" value="6-PGluconate_DH-like_C_sf"/>
</dbReference>
<dbReference type="Gene3D" id="3.40.50.720">
    <property type="entry name" value="NAD(P)-binding Rossmann-like Domain"/>
    <property type="match status" value="2"/>
</dbReference>
<feature type="domain" description="UDP-glucose/GDP-mannose dehydrogenase C-terminal" evidence="4">
    <location>
        <begin position="321"/>
        <end position="416"/>
    </location>
</feature>
<dbReference type="EMBL" id="WNZX01000007">
    <property type="protein sequence ID" value="MUG71005.1"/>
    <property type="molecule type" value="Genomic_DNA"/>
</dbReference>
<evidence type="ECO:0000313" key="5">
    <source>
        <dbReference type="EMBL" id="MUG71005.1"/>
    </source>
</evidence>
<dbReference type="NCBIfam" id="TIGR03026">
    <property type="entry name" value="NDP-sugDHase"/>
    <property type="match status" value="1"/>
</dbReference>
<protein>
    <submittedName>
        <fullName evidence="5">Nucleotide sugar dehydrogenase</fullName>
    </submittedName>
</protein>
<proteinExistence type="inferred from homology"/>
<sequence length="430" mass="47763">MDRPFQKIAVIGQGYVGLPLALLFVNKGHTVYGVDVDPKKIEGLRQGVSYLPDVQDEELRWSLATERYHPTDRYEKVAEADAIIICVPTPLNASHSPDLTILEKAVVEIGKFLQKGQMVILESSTYPGTTREVLQPLLEKESGLTAGIDFHIGYSPERIDPGNKDYKVEQIPKIVSGLTATCVESAQALYSSVFDKVVRVSSPDVAELTKLLENSHRLINISFMNEIAAICDKMNIDVWEVIEAAQTKPFGFTAYYPGPGIGGHCIPVDPLYLQWKAQKFGTESKFIQLSDEINRSIPSYIMNRVKAILAKQSAPEHASILLYGVAYKKDINDVRESPALDLIHLLAEAEFSVSYHDPFIPEIQVNGQRYTSVEIDEDTLRSADCVIIFTDHSVIPLDQIIAHAPLVFDTRNATAGVQDKHHVYRMGAGK</sequence>
<dbReference type="GO" id="GO:0000271">
    <property type="term" value="P:polysaccharide biosynthetic process"/>
    <property type="evidence" value="ECO:0007669"/>
    <property type="project" value="InterPro"/>
</dbReference>
<dbReference type="InterPro" id="IPR036220">
    <property type="entry name" value="UDP-Glc/GDP-Man_DH_C_sf"/>
</dbReference>